<evidence type="ECO:0000313" key="1">
    <source>
        <dbReference type="EMBL" id="GAA4966185.1"/>
    </source>
</evidence>
<evidence type="ECO:0008006" key="3">
    <source>
        <dbReference type="Google" id="ProtNLM"/>
    </source>
</evidence>
<organism evidence="1 2">
    <name type="scientific">Kineococcus glutinatus</name>
    <dbReference type="NCBI Taxonomy" id="1070872"/>
    <lineage>
        <taxon>Bacteria</taxon>
        <taxon>Bacillati</taxon>
        <taxon>Actinomycetota</taxon>
        <taxon>Actinomycetes</taxon>
        <taxon>Kineosporiales</taxon>
        <taxon>Kineosporiaceae</taxon>
        <taxon>Kineococcus</taxon>
    </lineage>
</organism>
<evidence type="ECO:0000313" key="2">
    <source>
        <dbReference type="Proteomes" id="UP001501195"/>
    </source>
</evidence>
<proteinExistence type="predicted"/>
<reference evidence="2" key="1">
    <citation type="journal article" date="2019" name="Int. J. Syst. Evol. Microbiol.">
        <title>The Global Catalogue of Microorganisms (GCM) 10K type strain sequencing project: providing services to taxonomists for standard genome sequencing and annotation.</title>
        <authorList>
            <consortium name="The Broad Institute Genomics Platform"/>
            <consortium name="The Broad Institute Genome Sequencing Center for Infectious Disease"/>
            <person name="Wu L."/>
            <person name="Ma J."/>
        </authorList>
    </citation>
    <scope>NUCLEOTIDE SEQUENCE [LARGE SCALE GENOMIC DNA]</scope>
    <source>
        <strain evidence="2">JCM 18126</strain>
    </source>
</reference>
<name>A0ABP9HBE6_9ACTN</name>
<dbReference type="EMBL" id="BAABIL010000072">
    <property type="protein sequence ID" value="GAA4966185.1"/>
    <property type="molecule type" value="Genomic_DNA"/>
</dbReference>
<sequence>MALVAPRRPSGGTAWWVPGEAAALADHLRCARESGRPALVLLDDVCSLAETDVEDLVLRLAAARGGEALVGAGSSAELAGAYRGLPVLLRRAGRGVLLGTGPRVEGEVLGLRSLPAPGPGPGAGFLVGGGGTAGTALPVRLAAPRRWAEHAPAASTVAG</sequence>
<dbReference type="Proteomes" id="UP001501195">
    <property type="component" value="Unassembled WGS sequence"/>
</dbReference>
<protein>
    <recommendedName>
        <fullName evidence="3">AAA ATPase-like protein</fullName>
    </recommendedName>
</protein>
<accession>A0ABP9HBE6</accession>
<gene>
    <name evidence="1" type="ORF">GCM10023225_06520</name>
</gene>
<keyword evidence="2" id="KW-1185">Reference proteome</keyword>
<comment type="caution">
    <text evidence="1">The sequence shown here is derived from an EMBL/GenBank/DDBJ whole genome shotgun (WGS) entry which is preliminary data.</text>
</comment>